<keyword evidence="2" id="KW-1185">Reference proteome</keyword>
<reference evidence="1 2" key="1">
    <citation type="submission" date="2016-05" db="EMBL/GenBank/DDBJ databases">
        <authorList>
            <person name="Lavstsen T."/>
            <person name="Jespersen J.S."/>
        </authorList>
    </citation>
    <scope>NUCLEOTIDE SEQUENCE [LARGE SCALE GENOMIC DNA]</scope>
    <source>
        <strain evidence="1 2">B7-9</strain>
    </source>
</reference>
<gene>
    <name evidence="1" type="ORF">A9Q02_02645</name>
</gene>
<dbReference type="AlphaFoldDB" id="A0A2H3KLG4"/>
<evidence type="ECO:0000313" key="1">
    <source>
        <dbReference type="EMBL" id="PDV98849.1"/>
    </source>
</evidence>
<comment type="caution">
    <text evidence="1">The sequence shown here is derived from an EMBL/GenBank/DDBJ whole genome shotgun (WGS) entry which is preliminary data.</text>
</comment>
<evidence type="ECO:0000313" key="2">
    <source>
        <dbReference type="Proteomes" id="UP000220922"/>
    </source>
</evidence>
<dbReference type="Proteomes" id="UP000220922">
    <property type="component" value="Unassembled WGS sequence"/>
</dbReference>
<sequence>MLRKVTAIALVTGLMMALVLVLAPVRSVSAQQGIQWSTGFQVQNLGTAQATVDIRLINPDGTSAANILGESIAAGASKTYFPIPSVNAGFSGSAVIEADQPVAAILNILGNNGVAGAPFYSEAATGLTQGATTVNLPLIQRGNAGFDTWFAVQNAGTAAAPVTVSFNPGDAGTAHTVNSAAIAPGASLVFDQSTLTELGDRFVGSAQITSAQPLAVIVNQVGKTGFRTQLTYSGFAAGSTEVVLPLVQQANAGFFSGISIQNIGSAAADVTVAFGANTISGGASLTNQTFNLGAGASRAIIVNGADRYVGSAVVTSAQPIVVVVNQLSGQFGTSYEGISSASATTRASLPLLMANNAGFFTAVQCRNAGTVSTTATMTFTPNVIAGSTLTPAPDSAPLQPGQSVTWFQNAKIPTERYVGGATVTTSPASNVVCIVNQLAPANAGDAFLTYNGINF</sequence>
<proteinExistence type="predicted"/>
<name>A0A2H3KLG4_9CHLR</name>
<protein>
    <submittedName>
        <fullName evidence="1">Uncharacterized protein</fullName>
    </submittedName>
</protein>
<dbReference type="RefSeq" id="WP_097653300.1">
    <property type="nucleotide sequence ID" value="NZ_LYXE01000090.1"/>
</dbReference>
<accession>A0A2H3KLG4</accession>
<organism evidence="1 2">
    <name type="scientific">Candidatus Chloroploca asiatica</name>
    <dbReference type="NCBI Taxonomy" id="1506545"/>
    <lineage>
        <taxon>Bacteria</taxon>
        <taxon>Bacillati</taxon>
        <taxon>Chloroflexota</taxon>
        <taxon>Chloroflexia</taxon>
        <taxon>Chloroflexales</taxon>
        <taxon>Chloroflexineae</taxon>
        <taxon>Oscillochloridaceae</taxon>
        <taxon>Candidatus Chloroploca</taxon>
    </lineage>
</organism>
<dbReference type="OrthoDB" id="141058at2"/>
<dbReference type="EMBL" id="LYXE01000090">
    <property type="protein sequence ID" value="PDV98849.1"/>
    <property type="molecule type" value="Genomic_DNA"/>
</dbReference>